<geneLocation type="plasmid" evidence="2 3">
    <name>unnamed2</name>
</geneLocation>
<organism evidence="2 3">
    <name type="scientific">Rhodococcus antarcticus</name>
    <dbReference type="NCBI Taxonomy" id="2987751"/>
    <lineage>
        <taxon>Bacteria</taxon>
        <taxon>Bacillati</taxon>
        <taxon>Actinomycetota</taxon>
        <taxon>Actinomycetes</taxon>
        <taxon>Mycobacteriales</taxon>
        <taxon>Nocardiaceae</taxon>
        <taxon>Rhodococcus</taxon>
    </lineage>
</organism>
<feature type="transmembrane region" description="Helical" evidence="1">
    <location>
        <begin position="48"/>
        <end position="68"/>
    </location>
</feature>
<feature type="transmembrane region" description="Helical" evidence="1">
    <location>
        <begin position="477"/>
        <end position="496"/>
    </location>
</feature>
<sequence>MTTPQIVEPVRYGNLRNPRRPGVAGLSLAATVLAGSSALAVVTSMMAFNLATAGVVLVVAVVVLAPLVQTDREGRIGYQRIVARLRHRRAAKAGRTTYVAGPASTGTPDGRTRLPGLAAATELLEGHDVYGTPFAVLHTKATDHYSVVFQGEADGDDLVDQSVTDAQVAHWGGWLARLGQEADVAAASVTVETAPDPGTRLTRMIRGHQQPGAPEFAATTLDEIVANYPSASSIITTRIAMTFTGKARSDETRRSPAQMLEYLARVVPGYRNHLRVTGAGTSVRMMSAADLTDAIRVCFDPSVSQLVDEQRAENPNGTGLTWSEAGPAFAQEHPDRYAHDGAFSMVWQMRQPPTGVFTDTVLKALLAPHPDIARKRVTIIYRPESAEAAATIVERDVRDANTIMTGKARAQHRDSTALRAANKAASEEAEGAGLVRFGMIVTATVTTEAGLQRAASTINQLSAPVKLRLRLARHNQAAAFTAGLPLGLVLPAHLLLPDMLRDAL</sequence>
<accession>A0ABY6P5V0</accession>
<keyword evidence="1" id="KW-0472">Membrane</keyword>
<evidence type="ECO:0000313" key="2">
    <source>
        <dbReference type="EMBL" id="UZJ27020.1"/>
    </source>
</evidence>
<proteinExistence type="predicted"/>
<dbReference type="EMBL" id="CP110617">
    <property type="protein sequence ID" value="UZJ27020.1"/>
    <property type="molecule type" value="Genomic_DNA"/>
</dbReference>
<feature type="transmembrane region" description="Helical" evidence="1">
    <location>
        <begin position="21"/>
        <end position="42"/>
    </location>
</feature>
<name>A0ABY6P5V0_9NOCA</name>
<reference evidence="2" key="1">
    <citation type="submission" date="2022-10" db="EMBL/GenBank/DDBJ databases">
        <title>Rhodococcus sp.75.</title>
        <authorList>
            <person name="Sun M."/>
        </authorList>
    </citation>
    <scope>NUCLEOTIDE SEQUENCE</scope>
    <source>
        <strain evidence="2">75</strain>
        <plasmid evidence="2">unnamed2</plasmid>
    </source>
</reference>
<protein>
    <recommendedName>
        <fullName evidence="4">Integral membrane protein</fullName>
    </recommendedName>
</protein>
<dbReference type="RefSeq" id="WP_265385124.1">
    <property type="nucleotide sequence ID" value="NZ_CP110617.1"/>
</dbReference>
<keyword evidence="3" id="KW-1185">Reference proteome</keyword>
<evidence type="ECO:0000256" key="1">
    <source>
        <dbReference type="SAM" id="Phobius"/>
    </source>
</evidence>
<keyword evidence="1" id="KW-0812">Transmembrane</keyword>
<keyword evidence="1" id="KW-1133">Transmembrane helix</keyword>
<evidence type="ECO:0000313" key="3">
    <source>
        <dbReference type="Proteomes" id="UP001164965"/>
    </source>
</evidence>
<dbReference type="Proteomes" id="UP001164965">
    <property type="component" value="Plasmid unnamed2"/>
</dbReference>
<dbReference type="NCBIfam" id="NF042935">
    <property type="entry name" value="SCO6880_fam"/>
    <property type="match status" value="1"/>
</dbReference>
<dbReference type="InterPro" id="IPR049978">
    <property type="entry name" value="SCO6880-like"/>
</dbReference>
<evidence type="ECO:0008006" key="4">
    <source>
        <dbReference type="Google" id="ProtNLM"/>
    </source>
</evidence>
<gene>
    <name evidence="2" type="ORF">RHODO2019_18690</name>
</gene>
<keyword evidence="2" id="KW-0614">Plasmid</keyword>